<comment type="caution">
    <text evidence="1">The sequence shown here is derived from an EMBL/GenBank/DDBJ whole genome shotgun (WGS) entry which is preliminary data.</text>
</comment>
<organism evidence="1 2">
    <name type="scientific">Aliidiomarina soli</name>
    <dbReference type="NCBI Taxonomy" id="1928574"/>
    <lineage>
        <taxon>Bacteria</taxon>
        <taxon>Pseudomonadati</taxon>
        <taxon>Pseudomonadota</taxon>
        <taxon>Gammaproteobacteria</taxon>
        <taxon>Alteromonadales</taxon>
        <taxon>Idiomarinaceae</taxon>
        <taxon>Aliidiomarina</taxon>
    </lineage>
</organism>
<name>A0A432WBU1_9GAMM</name>
<keyword evidence="2" id="KW-1185">Reference proteome</keyword>
<reference evidence="1 2" key="1">
    <citation type="journal article" date="2011" name="Front. Microbiol.">
        <title>Genomic signatures of strain selection and enhancement in Bacillus atrophaeus var. globigii, a historical biowarfare simulant.</title>
        <authorList>
            <person name="Gibbons H.S."/>
            <person name="Broomall S.M."/>
            <person name="McNew L.A."/>
            <person name="Daligault H."/>
            <person name="Chapman C."/>
            <person name="Bruce D."/>
            <person name="Karavis M."/>
            <person name="Krepps M."/>
            <person name="McGregor P.A."/>
            <person name="Hong C."/>
            <person name="Park K.H."/>
            <person name="Akmal A."/>
            <person name="Feldman A."/>
            <person name="Lin J.S."/>
            <person name="Chang W.E."/>
            <person name="Higgs B.W."/>
            <person name="Demirev P."/>
            <person name="Lindquist J."/>
            <person name="Liem A."/>
            <person name="Fochler E."/>
            <person name="Read T.D."/>
            <person name="Tapia R."/>
            <person name="Johnson S."/>
            <person name="Bishop-Lilly K.A."/>
            <person name="Detter C."/>
            <person name="Han C."/>
            <person name="Sozhamannan S."/>
            <person name="Rosenzweig C.N."/>
            <person name="Skowronski E.W."/>
        </authorList>
    </citation>
    <scope>NUCLEOTIDE SEQUENCE [LARGE SCALE GENOMIC DNA]</scope>
    <source>
        <strain evidence="1 2">Y4G10-17</strain>
    </source>
</reference>
<gene>
    <name evidence="1" type="ORF">CWE14_13860</name>
</gene>
<sequence>MQTFYKVRLMFEWGGGSIWCGNDAALQRFDVGPIEEKLSLSEVTLQELDTLSTWHDKALNWEYPPDPSPWSQAEFKEFEAAALAMRTKLQAELGASFEVIYEPIP</sequence>
<evidence type="ECO:0000313" key="2">
    <source>
        <dbReference type="Proteomes" id="UP000287823"/>
    </source>
</evidence>
<dbReference type="EMBL" id="PIPO01000007">
    <property type="protein sequence ID" value="RUO29544.1"/>
    <property type="molecule type" value="Genomic_DNA"/>
</dbReference>
<proteinExistence type="predicted"/>
<protein>
    <submittedName>
        <fullName evidence="1">Uncharacterized protein</fullName>
    </submittedName>
</protein>
<dbReference type="AlphaFoldDB" id="A0A432WBU1"/>
<evidence type="ECO:0000313" key="1">
    <source>
        <dbReference type="EMBL" id="RUO29544.1"/>
    </source>
</evidence>
<dbReference type="RefSeq" id="WP_126799919.1">
    <property type="nucleotide sequence ID" value="NZ_PIPO01000007.1"/>
</dbReference>
<accession>A0A432WBU1</accession>
<dbReference type="Proteomes" id="UP000287823">
    <property type="component" value="Unassembled WGS sequence"/>
</dbReference>